<gene>
    <name evidence="2 4" type="ORF">CBG16274</name>
    <name evidence="2" type="ORF">CBG_16274</name>
</gene>
<dbReference type="RefSeq" id="XP_002643570.2">
    <property type="nucleotide sequence ID" value="XM_002643524.2"/>
</dbReference>
<feature type="compositionally biased region" description="Basic and acidic residues" evidence="1">
    <location>
        <begin position="342"/>
        <end position="381"/>
    </location>
</feature>
<dbReference type="EMBL" id="HE600961">
    <property type="protein sequence ID" value="CAP34157.2"/>
    <property type="molecule type" value="Genomic_DNA"/>
</dbReference>
<feature type="compositionally biased region" description="Polar residues" evidence="1">
    <location>
        <begin position="125"/>
        <end position="137"/>
    </location>
</feature>
<feature type="region of interest" description="Disordered" evidence="1">
    <location>
        <begin position="729"/>
        <end position="753"/>
    </location>
</feature>
<feature type="compositionally biased region" description="Low complexity" evidence="1">
    <location>
        <begin position="207"/>
        <end position="230"/>
    </location>
</feature>
<dbReference type="Proteomes" id="UP000008549">
    <property type="component" value="Unassembled WGS sequence"/>
</dbReference>
<feature type="compositionally biased region" description="Polar residues" evidence="1">
    <location>
        <begin position="164"/>
        <end position="177"/>
    </location>
</feature>
<name>A8XNR8_CAEBR</name>
<protein>
    <submittedName>
        <fullName evidence="2">Protein CBG16274</fullName>
    </submittedName>
</protein>
<organism evidence="2 3">
    <name type="scientific">Caenorhabditis briggsae</name>
    <dbReference type="NCBI Taxonomy" id="6238"/>
    <lineage>
        <taxon>Eukaryota</taxon>
        <taxon>Metazoa</taxon>
        <taxon>Ecdysozoa</taxon>
        <taxon>Nematoda</taxon>
        <taxon>Chromadorea</taxon>
        <taxon>Rhabditida</taxon>
        <taxon>Rhabditina</taxon>
        <taxon>Rhabditomorpha</taxon>
        <taxon>Rhabditoidea</taxon>
        <taxon>Rhabditidae</taxon>
        <taxon>Peloderinae</taxon>
        <taxon>Caenorhabditis</taxon>
    </lineage>
</organism>
<dbReference type="KEGG" id="cbr:CBG_16274"/>
<reference evidence="2 3" key="2">
    <citation type="journal article" date="2011" name="PLoS Genet.">
        <title>Caenorhabditis briggsae recombinant inbred line genotypes reveal inter-strain incompatibility and the evolution of recombination.</title>
        <authorList>
            <person name="Ross J.A."/>
            <person name="Koboldt D.C."/>
            <person name="Staisch J.E."/>
            <person name="Chamberlin H.M."/>
            <person name="Gupta B.P."/>
            <person name="Miller R.D."/>
            <person name="Baird S.E."/>
            <person name="Haag E.S."/>
        </authorList>
    </citation>
    <scope>NUCLEOTIDE SEQUENCE [LARGE SCALE GENOMIC DNA]</scope>
    <source>
        <strain evidence="2 3">AF16</strain>
    </source>
</reference>
<dbReference type="GeneID" id="8585564"/>
<feature type="region of interest" description="Disordered" evidence="1">
    <location>
        <begin position="1"/>
        <end position="179"/>
    </location>
</feature>
<evidence type="ECO:0000313" key="3">
    <source>
        <dbReference type="Proteomes" id="UP000008549"/>
    </source>
</evidence>
<dbReference type="WormBase" id="CBG16274">
    <property type="protein sequence ID" value="CBP31332"/>
    <property type="gene ID" value="WBGene00036270"/>
</dbReference>
<dbReference type="HOGENOM" id="CLU_356880_0_0_1"/>
<evidence type="ECO:0000313" key="4">
    <source>
        <dbReference type="WormBase" id="CBG16274"/>
    </source>
</evidence>
<feature type="region of interest" description="Disordered" evidence="1">
    <location>
        <begin position="207"/>
        <end position="328"/>
    </location>
</feature>
<dbReference type="InParanoid" id="A8XNR8"/>
<feature type="region of interest" description="Disordered" evidence="1">
    <location>
        <begin position="342"/>
        <end position="386"/>
    </location>
</feature>
<proteinExistence type="predicted"/>
<accession>A8XNR8</accession>
<dbReference type="eggNOG" id="ENOG502TI4G">
    <property type="taxonomic scope" value="Eukaryota"/>
</dbReference>
<feature type="compositionally biased region" description="Polar residues" evidence="1">
    <location>
        <begin position="99"/>
        <end position="116"/>
    </location>
</feature>
<evidence type="ECO:0000256" key="1">
    <source>
        <dbReference type="SAM" id="MobiDB-lite"/>
    </source>
</evidence>
<feature type="compositionally biased region" description="Acidic residues" evidence="1">
    <location>
        <begin position="246"/>
        <end position="259"/>
    </location>
</feature>
<dbReference type="CTD" id="8585564"/>
<evidence type="ECO:0000313" key="2">
    <source>
        <dbReference type="EMBL" id="CAP34157.2"/>
    </source>
</evidence>
<dbReference type="AlphaFoldDB" id="A8XNR8"/>
<keyword evidence="3" id="KW-1185">Reference proteome</keyword>
<feature type="compositionally biased region" description="Basic and acidic residues" evidence="1">
    <location>
        <begin position="41"/>
        <end position="50"/>
    </location>
</feature>
<reference evidence="2 3" key="1">
    <citation type="journal article" date="2003" name="PLoS Biol.">
        <title>The genome sequence of Caenorhabditis briggsae: a platform for comparative genomics.</title>
        <authorList>
            <person name="Stein L.D."/>
            <person name="Bao Z."/>
            <person name="Blasiar D."/>
            <person name="Blumenthal T."/>
            <person name="Brent M.R."/>
            <person name="Chen N."/>
            <person name="Chinwalla A."/>
            <person name="Clarke L."/>
            <person name="Clee C."/>
            <person name="Coghlan A."/>
            <person name="Coulson A."/>
            <person name="D'Eustachio P."/>
            <person name="Fitch D.H."/>
            <person name="Fulton L.A."/>
            <person name="Fulton R.E."/>
            <person name="Griffiths-Jones S."/>
            <person name="Harris T.W."/>
            <person name="Hillier L.W."/>
            <person name="Kamath R."/>
            <person name="Kuwabara P.E."/>
            <person name="Mardis E.R."/>
            <person name="Marra M.A."/>
            <person name="Miner T.L."/>
            <person name="Minx P."/>
            <person name="Mullikin J.C."/>
            <person name="Plumb R.W."/>
            <person name="Rogers J."/>
            <person name="Schein J.E."/>
            <person name="Sohrmann M."/>
            <person name="Spieth J."/>
            <person name="Stajich J.E."/>
            <person name="Wei C."/>
            <person name="Willey D."/>
            <person name="Wilson R.K."/>
            <person name="Durbin R."/>
            <person name="Waterston R.H."/>
        </authorList>
    </citation>
    <scope>NUCLEOTIDE SEQUENCE [LARGE SCALE GENOMIC DNA]</scope>
    <source>
        <strain evidence="2 3">AF16</strain>
    </source>
</reference>
<feature type="compositionally biased region" description="Basic and acidic residues" evidence="1">
    <location>
        <begin position="260"/>
        <end position="328"/>
    </location>
</feature>
<sequence length="786" mass="90104">MDSQNNMYSEKMEEENTDSVGSRLDSVGLGQMSHLSSLPDGSKDRQDSRSGEASLPDESKSQESTRLPSLEASNGGEAMDEDRSTRTESVHLPSIPVADSQTQAAEQIDGNNSGSNGPARLPSLEVSNGTGSVVYRSTRTESDRLPSLPDANGTAPKDQEAQRMDQSSSTDTESPSQALPIAVIVAVPDPTTVKVNSIKNWLASFSASSSIGTTSSSSSPGTSSSPAPSSRRANLRSLPKRSYNEKDDDDDRESGDDEYDVAKDDPQAKKRRKEMEREARKLQKEAEKKEKEFQRNMKRQAEEKRRQDRREEKQRLAEEAEIQKRYEEDLKELEAIKKEQAEKAWRKQKIEDDFHKERQRASKRFSTELKKHAPQEKESRQHRSHSVDWVMLAESSPIDASFKASNNGSYFQLLEETRKIMKRQFANSVDFMERSAKMNNGFYFKSIQDPFFLAAKMRQEETNQRNIFTSFDDELKIRPDDSLLMFPQWNEEEQGKLDTHFGQLPRGGLIKDFGKLLGIEPLSQTVARIGVHTMDKITNSASSLTDKAALLLKGWKPEDVEEEPRVPRAGHYFLYIYKKVVKVDDWKTSDQMEFVRDLLFWLPVHLADLIGPLHVPRPSLHAICRQLFAVLLDEWMVSMEEVLEEELQSLYRLQFASWRLECSMLQSDAPVLDMLSHWKPAKRPEGLFGHLEGPLESERKRKSMELWKAKKDCRFNRKYSRRIERQNNRKGEMILEGQPKRQAPRGRWQSCPPAIDSTRIQKRQRPEEERIRIPRNLLPDYWGGSF</sequence>